<protein>
    <submittedName>
        <fullName evidence="1">Uncharacterized protein</fullName>
    </submittedName>
</protein>
<evidence type="ECO:0000313" key="2">
    <source>
        <dbReference type="Proteomes" id="UP000675781"/>
    </source>
</evidence>
<comment type="caution">
    <text evidence="1">The sequence shown here is derived from an EMBL/GenBank/DDBJ whole genome shotgun (WGS) entry which is preliminary data.</text>
</comment>
<dbReference type="AlphaFoldDB" id="A0A941INN8"/>
<sequence>MGTDFENYLHELTVTAYQVDFSSPDTLAAPPHQEIGSAVYKSANDPTNTIYQLTDAFETTLYSVAAAVIDVDPSILAKYTAPQSLVNVVLSVTRNGRQLREDDLDYDVQLWGTPGTPYAVPHTVADGIAGAYLTLDGSQTGGVVGLYLPLADPAFDAGSGETYLVPSSDGSPPDFTDLGTAVNAILAEDPTGTSNPTDLTAPQCLHIARELVGNRYADPLPTPSSQVATLYTTGSDDDRQHFESALQAYYAKLEAEATRLAGYIYAWSAALACKALTEAAAQAALTFPVRVTSAPGVGQAAQATVIVHN</sequence>
<proteinExistence type="predicted"/>
<gene>
    <name evidence="1" type="ORF">KDL01_12965</name>
</gene>
<dbReference type="Proteomes" id="UP000675781">
    <property type="component" value="Unassembled WGS sequence"/>
</dbReference>
<accession>A0A941INN8</accession>
<evidence type="ECO:0000313" key="1">
    <source>
        <dbReference type="EMBL" id="MBR7834179.1"/>
    </source>
</evidence>
<dbReference type="EMBL" id="JAGSOG010000050">
    <property type="protein sequence ID" value="MBR7834179.1"/>
    <property type="molecule type" value="Genomic_DNA"/>
</dbReference>
<dbReference type="RefSeq" id="WP_212528700.1">
    <property type="nucleotide sequence ID" value="NZ_JAGSOG010000050.1"/>
</dbReference>
<organism evidence="1 2">
    <name type="scientific">Actinospica durhamensis</name>
    <dbReference type="NCBI Taxonomy" id="1508375"/>
    <lineage>
        <taxon>Bacteria</taxon>
        <taxon>Bacillati</taxon>
        <taxon>Actinomycetota</taxon>
        <taxon>Actinomycetes</taxon>
        <taxon>Catenulisporales</taxon>
        <taxon>Actinospicaceae</taxon>
        <taxon>Actinospica</taxon>
    </lineage>
</organism>
<name>A0A941INN8_9ACTN</name>
<keyword evidence="2" id="KW-1185">Reference proteome</keyword>
<reference evidence="1" key="1">
    <citation type="submission" date="2021-04" db="EMBL/GenBank/DDBJ databases">
        <title>Genome based classification of Actinospica acidithermotolerans sp. nov., an actinobacterium isolated from an Indonesian hot spring.</title>
        <authorList>
            <person name="Kusuma A.B."/>
            <person name="Putra K.E."/>
            <person name="Nafisah S."/>
            <person name="Loh J."/>
            <person name="Nouioui I."/>
            <person name="Goodfellow M."/>
        </authorList>
    </citation>
    <scope>NUCLEOTIDE SEQUENCE</scope>
    <source>
        <strain evidence="1">CSCA 57</strain>
    </source>
</reference>